<protein>
    <recommendedName>
        <fullName evidence="1">DUF155 domain-containing protein</fullName>
    </recommendedName>
</protein>
<name>A0A2H1E9Q7_9FLAO</name>
<dbReference type="OrthoDB" id="942290at2"/>
<accession>A0A2H1E9Q7</accession>
<dbReference type="EMBL" id="LT634361">
    <property type="protein sequence ID" value="SFZ82409.1"/>
    <property type="molecule type" value="Genomic_DNA"/>
</dbReference>
<evidence type="ECO:0000313" key="3">
    <source>
        <dbReference type="Proteomes" id="UP000231564"/>
    </source>
</evidence>
<dbReference type="PANTHER" id="PTHR16255">
    <property type="entry name" value="REQUIRED FOR MEIOTIC NUCLEAR DIVISION PROTEIN 1 HOMOLOG"/>
    <property type="match status" value="1"/>
</dbReference>
<gene>
    <name evidence="2" type="ORF">MARIT_1574</name>
</gene>
<dbReference type="AlphaFoldDB" id="A0A2H1E9Q7"/>
<feature type="domain" description="DUF155" evidence="1">
    <location>
        <begin position="46"/>
        <end position="209"/>
    </location>
</feature>
<dbReference type="RefSeq" id="WP_024740764.1">
    <property type="nucleotide sequence ID" value="NZ_BAUG01000012.1"/>
</dbReference>
<keyword evidence="3" id="KW-1185">Reference proteome</keyword>
<dbReference type="Pfam" id="PF02582">
    <property type="entry name" value="DUF155"/>
    <property type="match status" value="1"/>
</dbReference>
<dbReference type="PANTHER" id="PTHR16255:SF6">
    <property type="entry name" value="PROTEIN RETARDED ROOT GROWTH-LIKE"/>
    <property type="match status" value="1"/>
</dbReference>
<dbReference type="InterPro" id="IPR003734">
    <property type="entry name" value="DUF155"/>
</dbReference>
<dbReference type="Proteomes" id="UP000231564">
    <property type="component" value="Chromosome MARIT"/>
</dbReference>
<sequence>MDLIAKAYHLEKRIVLNNATKALEKYQLLKKERSFLLYKIKEQSYVYIKDYGSIVFINCATTLIEKTINSLLIDRKGNTDLPSEEYTITFKDIIDVDFGTIQIKELNDDVAHLIMFNLAQSVVLMGYVNETSDLHHKTLIYSKQLAQTGRFKLPKTQMQKFIGKTMNLKNNIAENLFIFESPDLAWNSKDLLTLDDKLKKELDIEKRHQGIENSLNVIKENLDLFSDILQHKYSSMLEWIIIILILFEVVQVIIEKLI</sequence>
<evidence type="ECO:0000313" key="2">
    <source>
        <dbReference type="EMBL" id="SFZ82409.1"/>
    </source>
</evidence>
<dbReference type="InterPro" id="IPR051624">
    <property type="entry name" value="RMD1/Sad1-interacting"/>
</dbReference>
<dbReference type="GeneID" id="47723092"/>
<reference evidence="2 3" key="1">
    <citation type="submission" date="2016-11" db="EMBL/GenBank/DDBJ databases">
        <authorList>
            <person name="Jaros S."/>
            <person name="Januszkiewicz K."/>
            <person name="Wedrychowicz H."/>
        </authorList>
    </citation>
    <scope>NUCLEOTIDE SEQUENCE [LARGE SCALE GENOMIC DNA]</scope>
    <source>
        <strain evidence="2">NCIMB 2154T</strain>
    </source>
</reference>
<proteinExistence type="predicted"/>
<dbReference type="KEGG" id="tmar:MARIT_1574"/>
<evidence type="ECO:0000259" key="1">
    <source>
        <dbReference type="Pfam" id="PF02582"/>
    </source>
</evidence>
<organism evidence="2 3">
    <name type="scientific">Tenacibaculum maritimum NCIMB 2154</name>
    <dbReference type="NCBI Taxonomy" id="1349785"/>
    <lineage>
        <taxon>Bacteria</taxon>
        <taxon>Pseudomonadati</taxon>
        <taxon>Bacteroidota</taxon>
        <taxon>Flavobacteriia</taxon>
        <taxon>Flavobacteriales</taxon>
        <taxon>Flavobacteriaceae</taxon>
        <taxon>Tenacibaculum</taxon>
    </lineage>
</organism>